<evidence type="ECO:0000259" key="4">
    <source>
        <dbReference type="PROSITE" id="PS50949"/>
    </source>
</evidence>
<dbReference type="InterPro" id="IPR036390">
    <property type="entry name" value="WH_DNA-bd_sf"/>
</dbReference>
<dbReference type="SMART" id="SM00345">
    <property type="entry name" value="HTH_GNTR"/>
    <property type="match status" value="1"/>
</dbReference>
<sequence>MLHFIKLDNLSSTPKYQQIYNSITQGIEDGNIEAGARLPSIPEICSNYDIAKKTVEKAYRLLKEKEIIKAVHGKGHYVKTSQVKQRRRIFLIFNKLSRHKKIIYDSFVKELGEDVAIDFYVYHNEFALFKEMIINPNHPVVYSNYVIIPHFLSSAYKAREIINELPNHKLLILDKWVKGIEGKYAAVYQNFEENIYDALHQLRSKISKYDKVNLIFPYDTYQPRDIIWGFQRFCVDAGIAHEVISDIETHELARREVYITLMEEDLVHLIKKTKLLDFKPIRDIGIISYNENPIKEILLDGITVISTDFEEMGRLAARQIIDGTANHVENPFRVIERNSL</sequence>
<dbReference type="SUPFAM" id="SSF46785">
    <property type="entry name" value="Winged helix' DNA-binding domain"/>
    <property type="match status" value="1"/>
</dbReference>
<dbReference type="Gene3D" id="3.40.50.2300">
    <property type="match status" value="1"/>
</dbReference>
<dbReference type="EMBL" id="JAHVHU010000016">
    <property type="protein sequence ID" value="MBY5959643.1"/>
    <property type="molecule type" value="Genomic_DNA"/>
</dbReference>
<keyword evidence="2" id="KW-0238">DNA-binding</keyword>
<evidence type="ECO:0000313" key="6">
    <source>
        <dbReference type="Proteomes" id="UP000753961"/>
    </source>
</evidence>
<keyword evidence="1" id="KW-0805">Transcription regulation</keyword>
<proteinExistence type="predicted"/>
<name>A0A953HXK3_9BACT</name>
<gene>
    <name evidence="5" type="ORF">KUV50_15930</name>
</gene>
<dbReference type="Pfam" id="PF00392">
    <property type="entry name" value="GntR"/>
    <property type="match status" value="1"/>
</dbReference>
<dbReference type="GO" id="GO:0003677">
    <property type="term" value="F:DNA binding"/>
    <property type="evidence" value="ECO:0007669"/>
    <property type="project" value="UniProtKB-KW"/>
</dbReference>
<evidence type="ECO:0000256" key="3">
    <source>
        <dbReference type="ARBA" id="ARBA00023163"/>
    </source>
</evidence>
<dbReference type="GO" id="GO:0003700">
    <property type="term" value="F:DNA-binding transcription factor activity"/>
    <property type="evidence" value="ECO:0007669"/>
    <property type="project" value="InterPro"/>
</dbReference>
<comment type="caution">
    <text evidence="5">The sequence shown here is derived from an EMBL/GenBank/DDBJ whole genome shotgun (WGS) entry which is preliminary data.</text>
</comment>
<protein>
    <submittedName>
        <fullName evidence="5">GntR family transcriptional regulator</fullName>
    </submittedName>
</protein>
<organism evidence="5 6">
    <name type="scientific">Membranihabitans marinus</name>
    <dbReference type="NCBI Taxonomy" id="1227546"/>
    <lineage>
        <taxon>Bacteria</taxon>
        <taxon>Pseudomonadati</taxon>
        <taxon>Bacteroidota</taxon>
        <taxon>Saprospiria</taxon>
        <taxon>Saprospirales</taxon>
        <taxon>Saprospiraceae</taxon>
        <taxon>Membranihabitans</taxon>
    </lineage>
</organism>
<dbReference type="CDD" id="cd07377">
    <property type="entry name" value="WHTH_GntR"/>
    <property type="match status" value="1"/>
</dbReference>
<evidence type="ECO:0000313" key="5">
    <source>
        <dbReference type="EMBL" id="MBY5959643.1"/>
    </source>
</evidence>
<dbReference type="AlphaFoldDB" id="A0A953HXK3"/>
<dbReference type="SUPFAM" id="SSF53822">
    <property type="entry name" value="Periplasmic binding protein-like I"/>
    <property type="match status" value="1"/>
</dbReference>
<dbReference type="InterPro" id="IPR000524">
    <property type="entry name" value="Tscrpt_reg_HTH_GntR"/>
</dbReference>
<evidence type="ECO:0000256" key="1">
    <source>
        <dbReference type="ARBA" id="ARBA00023015"/>
    </source>
</evidence>
<feature type="domain" description="HTH gntR-type" evidence="4">
    <location>
        <begin position="13"/>
        <end position="81"/>
    </location>
</feature>
<evidence type="ECO:0000256" key="2">
    <source>
        <dbReference type="ARBA" id="ARBA00023125"/>
    </source>
</evidence>
<dbReference type="PROSITE" id="PS50949">
    <property type="entry name" value="HTH_GNTR"/>
    <property type="match status" value="1"/>
</dbReference>
<dbReference type="PANTHER" id="PTHR38445">
    <property type="entry name" value="HTH-TYPE TRANSCRIPTIONAL REPRESSOR YTRA"/>
    <property type="match status" value="1"/>
</dbReference>
<dbReference type="Proteomes" id="UP000753961">
    <property type="component" value="Unassembled WGS sequence"/>
</dbReference>
<reference evidence="5" key="1">
    <citation type="submission" date="2021-06" db="EMBL/GenBank/DDBJ databases">
        <title>44 bacteria genomes isolated from Dapeng, Shenzhen.</title>
        <authorList>
            <person name="Zheng W."/>
            <person name="Yu S."/>
            <person name="Huang Y."/>
        </authorList>
    </citation>
    <scope>NUCLEOTIDE SEQUENCE</scope>
    <source>
        <strain evidence="5">DP5N28-2</strain>
    </source>
</reference>
<dbReference type="InterPro" id="IPR028082">
    <property type="entry name" value="Peripla_BP_I"/>
</dbReference>
<keyword evidence="3" id="KW-0804">Transcription</keyword>
<accession>A0A953HXK3</accession>
<dbReference type="Gene3D" id="1.10.10.10">
    <property type="entry name" value="Winged helix-like DNA-binding domain superfamily/Winged helix DNA-binding domain"/>
    <property type="match status" value="1"/>
</dbReference>
<dbReference type="InterPro" id="IPR036388">
    <property type="entry name" value="WH-like_DNA-bd_sf"/>
</dbReference>
<dbReference type="RefSeq" id="WP_222581179.1">
    <property type="nucleotide sequence ID" value="NZ_JAHVHU010000016.1"/>
</dbReference>
<keyword evidence="6" id="KW-1185">Reference proteome</keyword>
<dbReference type="PANTHER" id="PTHR38445:SF10">
    <property type="entry name" value="GNTR-FAMILY TRANSCRIPTIONAL REGULATOR"/>
    <property type="match status" value="1"/>
</dbReference>